<dbReference type="InterPro" id="IPR014729">
    <property type="entry name" value="Rossmann-like_a/b/a_fold"/>
</dbReference>
<dbReference type="NCBIfam" id="TIGR02432">
    <property type="entry name" value="lysidine_TilS_N"/>
    <property type="match status" value="1"/>
</dbReference>
<evidence type="ECO:0000256" key="6">
    <source>
        <dbReference type="ARBA" id="ARBA00022840"/>
    </source>
</evidence>
<dbReference type="GO" id="GO:0032267">
    <property type="term" value="F:tRNA(Ile)-lysidine synthase activity"/>
    <property type="evidence" value="ECO:0007669"/>
    <property type="project" value="UniProtKB-EC"/>
</dbReference>
<comment type="catalytic activity">
    <reaction evidence="7 8">
        <text>cytidine(34) in tRNA(Ile2) + L-lysine + ATP = lysidine(34) in tRNA(Ile2) + AMP + diphosphate + H(+)</text>
        <dbReference type="Rhea" id="RHEA:43744"/>
        <dbReference type="Rhea" id="RHEA-COMP:10625"/>
        <dbReference type="Rhea" id="RHEA-COMP:10670"/>
        <dbReference type="ChEBI" id="CHEBI:15378"/>
        <dbReference type="ChEBI" id="CHEBI:30616"/>
        <dbReference type="ChEBI" id="CHEBI:32551"/>
        <dbReference type="ChEBI" id="CHEBI:33019"/>
        <dbReference type="ChEBI" id="CHEBI:82748"/>
        <dbReference type="ChEBI" id="CHEBI:83665"/>
        <dbReference type="ChEBI" id="CHEBI:456215"/>
        <dbReference type="EC" id="6.3.4.19"/>
    </reaction>
</comment>
<keyword evidence="2 8" id="KW-0963">Cytoplasm</keyword>
<dbReference type="SUPFAM" id="SSF52402">
    <property type="entry name" value="Adenine nucleotide alpha hydrolases-like"/>
    <property type="match status" value="1"/>
</dbReference>
<comment type="similarity">
    <text evidence="8">Belongs to the tRNA(Ile)-lysidine synthase family.</text>
</comment>
<dbReference type="InterPro" id="IPR011063">
    <property type="entry name" value="TilS/TtcA_N"/>
</dbReference>
<dbReference type="GO" id="GO:0006400">
    <property type="term" value="P:tRNA modification"/>
    <property type="evidence" value="ECO:0007669"/>
    <property type="project" value="UniProtKB-UniRule"/>
</dbReference>
<organism evidence="10 12">
    <name type="scientific">Lentilactobacillus farraginis DSM 18382 = JCM 14108</name>
    <dbReference type="NCBI Taxonomy" id="1423743"/>
    <lineage>
        <taxon>Bacteria</taxon>
        <taxon>Bacillati</taxon>
        <taxon>Bacillota</taxon>
        <taxon>Bacilli</taxon>
        <taxon>Lactobacillales</taxon>
        <taxon>Lactobacillaceae</taxon>
        <taxon>Lentilactobacillus</taxon>
    </lineage>
</organism>
<evidence type="ECO:0000313" key="11">
    <source>
        <dbReference type="EMBL" id="KRM09628.1"/>
    </source>
</evidence>
<dbReference type="GO" id="GO:0005737">
    <property type="term" value="C:cytoplasm"/>
    <property type="evidence" value="ECO:0007669"/>
    <property type="project" value="UniProtKB-SubCell"/>
</dbReference>
<evidence type="ECO:0000259" key="9">
    <source>
        <dbReference type="SMART" id="SM00977"/>
    </source>
</evidence>
<evidence type="ECO:0000256" key="7">
    <source>
        <dbReference type="ARBA" id="ARBA00048539"/>
    </source>
</evidence>
<name>X0PH82_9LACO</name>
<evidence type="ECO:0000256" key="8">
    <source>
        <dbReference type="HAMAP-Rule" id="MF_01161"/>
    </source>
</evidence>
<evidence type="ECO:0000256" key="4">
    <source>
        <dbReference type="ARBA" id="ARBA00022694"/>
    </source>
</evidence>
<dbReference type="NCBIfam" id="TIGR02433">
    <property type="entry name" value="lysidine_TilS_C"/>
    <property type="match status" value="1"/>
</dbReference>
<reference evidence="11 13" key="2">
    <citation type="journal article" date="2015" name="Genome Announc.">
        <title>Expanding the biotechnology potential of lactobacilli through comparative genomics of 213 strains and associated genera.</title>
        <authorList>
            <person name="Sun Z."/>
            <person name="Harris H.M."/>
            <person name="McCann A."/>
            <person name="Guo C."/>
            <person name="Argimon S."/>
            <person name="Zhang W."/>
            <person name="Yang X."/>
            <person name="Jeffery I.B."/>
            <person name="Cooney J.C."/>
            <person name="Kagawa T.F."/>
            <person name="Liu W."/>
            <person name="Song Y."/>
            <person name="Salvetti E."/>
            <person name="Wrobel A."/>
            <person name="Rasinkangas P."/>
            <person name="Parkhill J."/>
            <person name="Rea M.C."/>
            <person name="O'Sullivan O."/>
            <person name="Ritari J."/>
            <person name="Douillard F.P."/>
            <person name="Paul Ross R."/>
            <person name="Yang R."/>
            <person name="Briner A.E."/>
            <person name="Felis G.E."/>
            <person name="de Vos W.M."/>
            <person name="Barrangou R."/>
            <person name="Klaenhammer T.R."/>
            <person name="Caufield P.W."/>
            <person name="Cui Y."/>
            <person name="Zhang H."/>
            <person name="O'Toole P.W."/>
        </authorList>
    </citation>
    <scope>NUCLEOTIDE SEQUENCE [LARGE SCALE GENOMIC DNA]</scope>
    <source>
        <strain evidence="11 13">DSM 18382</strain>
    </source>
</reference>
<keyword evidence="13" id="KW-1185">Reference proteome</keyword>
<dbReference type="EC" id="6.3.4.19" evidence="8"/>
<dbReference type="AlphaFoldDB" id="X0PH82"/>
<keyword evidence="3 8" id="KW-0436">Ligase</keyword>
<dbReference type="Proteomes" id="UP000051966">
    <property type="component" value="Unassembled WGS sequence"/>
</dbReference>
<keyword evidence="4 8" id="KW-0819">tRNA processing</keyword>
<accession>X0PH82</accession>
<dbReference type="STRING" id="1423743.FD41_GL002516"/>
<dbReference type="SUPFAM" id="SSF56037">
    <property type="entry name" value="PheT/TilS domain"/>
    <property type="match status" value="1"/>
</dbReference>
<gene>
    <name evidence="8" type="primary">tilS</name>
    <name evidence="11" type="ORF">FD41_GL002516</name>
    <name evidence="10" type="ORF">JCM14108_1348</name>
</gene>
<keyword evidence="5" id="KW-0547">Nucleotide-binding</keyword>
<comment type="function">
    <text evidence="8">Ligates lysine onto the cytidine present at position 34 of the AUA codon-specific tRNA(Ile) that contains the anticodon CAU, in an ATP-dependent manner. Cytidine is converted to lysidine, thus changing the amino acid specificity of the tRNA from methionine to isoleucine.</text>
</comment>
<dbReference type="CDD" id="cd01992">
    <property type="entry name" value="TilS_N"/>
    <property type="match status" value="1"/>
</dbReference>
<dbReference type="Pfam" id="PF01171">
    <property type="entry name" value="ATP_bind_3"/>
    <property type="match status" value="1"/>
</dbReference>
<dbReference type="InterPro" id="IPR012795">
    <property type="entry name" value="tRNA_Ile_lys_synt_N"/>
</dbReference>
<keyword evidence="6" id="KW-0067">ATP-binding</keyword>
<dbReference type="InterPro" id="IPR012094">
    <property type="entry name" value="tRNA_Ile_lys_synt"/>
</dbReference>
<comment type="caution">
    <text evidence="10">The sequence shown here is derived from an EMBL/GenBank/DDBJ whole genome shotgun (WGS) entry which is preliminary data.</text>
</comment>
<dbReference type="GO" id="GO:0005524">
    <property type="term" value="F:ATP binding"/>
    <property type="evidence" value="ECO:0007669"/>
    <property type="project" value="UniProtKB-KW"/>
</dbReference>
<dbReference type="eggNOG" id="COG0037">
    <property type="taxonomic scope" value="Bacteria"/>
</dbReference>
<dbReference type="HAMAP" id="MF_01161">
    <property type="entry name" value="tRNA_Ile_lys_synt"/>
    <property type="match status" value="1"/>
</dbReference>
<evidence type="ECO:0000313" key="12">
    <source>
        <dbReference type="Proteomes" id="UP000019488"/>
    </source>
</evidence>
<comment type="subcellular location">
    <subcellularLocation>
        <location evidence="1 8">Cytoplasm</location>
    </subcellularLocation>
</comment>
<dbReference type="InterPro" id="IPR012796">
    <property type="entry name" value="Lysidine-tRNA-synth_C"/>
</dbReference>
<dbReference type="SMART" id="SM00977">
    <property type="entry name" value="TilS_C"/>
    <property type="match status" value="1"/>
</dbReference>
<evidence type="ECO:0000256" key="5">
    <source>
        <dbReference type="ARBA" id="ARBA00022741"/>
    </source>
</evidence>
<dbReference type="EMBL" id="AZFY01000042">
    <property type="protein sequence ID" value="KRM09628.1"/>
    <property type="molecule type" value="Genomic_DNA"/>
</dbReference>
<dbReference type="RefSeq" id="WP_035179072.1">
    <property type="nucleotide sequence ID" value="NZ_AZFY01000042.1"/>
</dbReference>
<reference evidence="10" key="1">
    <citation type="journal article" date="2014" name="Genome Announc.">
        <title>Draft Genome Sequences of Two Lactobacillus Strains, L. farraginis JCM 14108T and L. composti JCM 14202T, Isolated from Compost of Distilled Shochu Residue.</title>
        <authorList>
            <person name="Yuki M."/>
            <person name="Oshima K."/>
            <person name="Suda W."/>
            <person name="Kitahara M."/>
            <person name="Kitamura K."/>
            <person name="Iida T."/>
            <person name="Hattori M."/>
            <person name="Ohkuma M."/>
        </authorList>
    </citation>
    <scope>NUCLEOTIDE SEQUENCE [LARGE SCALE GENOMIC DNA]</scope>
    <source>
        <strain evidence="10">JCM 14108</strain>
    </source>
</reference>
<dbReference type="PATRIC" id="fig|1423743.5.peg.2582"/>
<dbReference type="EMBL" id="BAKI01000010">
    <property type="protein sequence ID" value="GAF36382.1"/>
    <property type="molecule type" value="Genomic_DNA"/>
</dbReference>
<evidence type="ECO:0000256" key="2">
    <source>
        <dbReference type="ARBA" id="ARBA00022490"/>
    </source>
</evidence>
<dbReference type="Gene3D" id="3.40.50.620">
    <property type="entry name" value="HUPs"/>
    <property type="match status" value="1"/>
</dbReference>
<dbReference type="Proteomes" id="UP000019488">
    <property type="component" value="Unassembled WGS sequence"/>
</dbReference>
<evidence type="ECO:0000256" key="1">
    <source>
        <dbReference type="ARBA" id="ARBA00004496"/>
    </source>
</evidence>
<dbReference type="PANTHER" id="PTHR43033">
    <property type="entry name" value="TRNA(ILE)-LYSIDINE SYNTHASE-RELATED"/>
    <property type="match status" value="1"/>
</dbReference>
<evidence type="ECO:0000313" key="10">
    <source>
        <dbReference type="EMBL" id="GAF36382.1"/>
    </source>
</evidence>
<feature type="domain" description="Lysidine-tRNA(Ile) synthetase C-terminal" evidence="9">
    <location>
        <begin position="382"/>
        <end position="451"/>
    </location>
</feature>
<sequence>MDLQQRFNQIINRHDWWQTGQPVVVAVSTGVDSMTLLELLQHLPKKRPQIIVAYVDHQLRDQSRLETAFIQRYCRDHHLQLAQTVWKRTSHPSHGIEAAAREFRYRFFRSVLKANRATVLLTAHHSDDLAETMLMKLVRGGQIESLIGIQQQRQTAFGRLIRPMLAFSKRDIRRFAASKQLHWFEDQTNQDLTIERNRFRYRYLADLKRENARILTHFGDYSKQLEMLTAANRELITPIAEQLVVSFTANREIVLNGTRLTTYSKPLQMAVLKYLIEVKLAICNVALPQFKQLLRLLANPAKPQGQLQLSNNWQFIKSYQRLSIVKKVDKPVTKPKISRQFMVILDRWYLLDDGLKFGVFTTRPSEAEKVTVFHLTDSQLPLSIRRWQPGDRLRLKNGGHQKISRVMIDLKVPKGQRLNANLLVTSRDKILAVIGLKSAALPGDSGQRLYLAESGSQLTSERKGTNNE</sequence>
<protein>
    <recommendedName>
        <fullName evidence="8">tRNA(Ile)-lysidine synthase</fullName>
        <ecNumber evidence="8">6.3.4.19</ecNumber>
    </recommendedName>
    <alternativeName>
        <fullName evidence="8">tRNA(Ile)-2-lysyl-cytidine synthase</fullName>
    </alternativeName>
    <alternativeName>
        <fullName evidence="8">tRNA(Ile)-lysidine synthetase</fullName>
    </alternativeName>
</protein>
<evidence type="ECO:0000313" key="13">
    <source>
        <dbReference type="Proteomes" id="UP000051966"/>
    </source>
</evidence>
<proteinExistence type="inferred from homology"/>
<comment type="caution">
    <text evidence="8">Lacks conserved residue(s) required for the propagation of feature annotation.</text>
</comment>
<evidence type="ECO:0000256" key="3">
    <source>
        <dbReference type="ARBA" id="ARBA00022598"/>
    </source>
</evidence>
<dbReference type="PANTHER" id="PTHR43033:SF1">
    <property type="entry name" value="TRNA(ILE)-LYSIDINE SYNTHASE-RELATED"/>
    <property type="match status" value="1"/>
</dbReference>
<dbReference type="Pfam" id="PF11734">
    <property type="entry name" value="TilS_C"/>
    <property type="match status" value="1"/>
</dbReference>